<comment type="caution">
    <text evidence="1">The sequence shown here is derived from an EMBL/GenBank/DDBJ whole genome shotgun (WGS) entry which is preliminary data.</text>
</comment>
<proteinExistence type="predicted"/>
<evidence type="ECO:0000313" key="1">
    <source>
        <dbReference type="EMBL" id="KZS45755.1"/>
    </source>
</evidence>
<sequence length="76" mass="8862">MLHDKVILENNIIMNNIIMVKNKFINEKIVFDNGNKYLGTYIFLISEAFPLIDRIDVFVDSEKKSNISFPVKRNSV</sequence>
<protein>
    <submittedName>
        <fullName evidence="1">Uncharacterized protein</fullName>
    </submittedName>
</protein>
<dbReference type="Proteomes" id="UP000076796">
    <property type="component" value="Unassembled WGS sequence"/>
</dbReference>
<reference evidence="1" key="1">
    <citation type="journal article" date="2016" name="Genome Announc.">
        <title>Draft genomes of two strains of Paenibacillus glucanolyticus with capability to degrade lignocellulose.</title>
        <authorList>
            <person name="Mathews S.L."/>
            <person name="Pawlak J."/>
            <person name="Grunden A.M."/>
        </authorList>
    </citation>
    <scope>NUCLEOTIDE SEQUENCE [LARGE SCALE GENOMIC DNA]</scope>
    <source>
        <strain evidence="1">SLM1</strain>
    </source>
</reference>
<evidence type="ECO:0000313" key="2">
    <source>
        <dbReference type="Proteomes" id="UP000076796"/>
    </source>
</evidence>
<gene>
    <name evidence="1" type="ORF">AWU65_07430</name>
</gene>
<accession>A0A163I215</accession>
<name>A0A163I215_9BACL</name>
<dbReference type="EMBL" id="LWMH01000001">
    <property type="protein sequence ID" value="KZS45755.1"/>
    <property type="molecule type" value="Genomic_DNA"/>
</dbReference>
<dbReference type="AlphaFoldDB" id="A0A163I215"/>
<organism evidence="1 2">
    <name type="scientific">Paenibacillus glucanolyticus</name>
    <dbReference type="NCBI Taxonomy" id="59843"/>
    <lineage>
        <taxon>Bacteria</taxon>
        <taxon>Bacillati</taxon>
        <taxon>Bacillota</taxon>
        <taxon>Bacilli</taxon>
        <taxon>Bacillales</taxon>
        <taxon>Paenibacillaceae</taxon>
        <taxon>Paenibacillus</taxon>
    </lineage>
</organism>
<keyword evidence="2" id="KW-1185">Reference proteome</keyword>